<dbReference type="EMBL" id="CP017962">
    <property type="protein sequence ID" value="APC47205.1"/>
    <property type="molecule type" value="Genomic_DNA"/>
</dbReference>
<proteinExistence type="predicted"/>
<name>A0AAC9IY66_VIRHA</name>
<dbReference type="GO" id="GO:0016747">
    <property type="term" value="F:acyltransferase activity, transferring groups other than amino-acyl groups"/>
    <property type="evidence" value="ECO:0007669"/>
    <property type="project" value="InterPro"/>
</dbReference>
<evidence type="ECO:0000313" key="2">
    <source>
        <dbReference type="EMBL" id="APC47205.1"/>
    </source>
</evidence>
<dbReference type="AlphaFoldDB" id="A0AAC9IY66"/>
<protein>
    <submittedName>
        <fullName evidence="2">GNAT family N-acetyltransferase</fullName>
    </submittedName>
</protein>
<dbReference type="SUPFAM" id="SSF55729">
    <property type="entry name" value="Acyl-CoA N-acyltransferases (Nat)"/>
    <property type="match status" value="1"/>
</dbReference>
<sequence>MKVSILKKNDFEKMKDLFLDVFTNEPWFDKWNNEEQLHAYLTELTENNNSLTLALYSEEDELIGCALGYIFNWWEGREYFIREFFISRKRQNQGLGSSFLQLMNEILNEKEIKHITLTTEKNVPAYGFYHKNGFSDLKDSVNLVKKV</sequence>
<dbReference type="Pfam" id="PF00583">
    <property type="entry name" value="Acetyltransf_1"/>
    <property type="match status" value="1"/>
</dbReference>
<dbReference type="GeneID" id="71513345"/>
<accession>A0AAC9IY66</accession>
<feature type="domain" description="N-acetyltransferase" evidence="1">
    <location>
        <begin position="1"/>
        <end position="147"/>
    </location>
</feature>
<gene>
    <name evidence="2" type="ORF">BME96_02970</name>
</gene>
<dbReference type="PROSITE" id="PS51186">
    <property type="entry name" value="GNAT"/>
    <property type="match status" value="1"/>
</dbReference>
<dbReference type="InterPro" id="IPR016181">
    <property type="entry name" value="Acyl_CoA_acyltransferase"/>
</dbReference>
<dbReference type="InterPro" id="IPR000182">
    <property type="entry name" value="GNAT_dom"/>
</dbReference>
<dbReference type="CDD" id="cd04301">
    <property type="entry name" value="NAT_SF"/>
    <property type="match status" value="1"/>
</dbReference>
<dbReference type="RefSeq" id="WP_071648240.1">
    <property type="nucleotide sequence ID" value="NZ_CP017962.1"/>
</dbReference>
<reference evidence="2 3" key="1">
    <citation type="submission" date="2016-11" db="EMBL/GenBank/DDBJ databases">
        <title>Complete genome sequencing of Virgibacillus halodenitrificans PDB-F2.</title>
        <authorList>
            <person name="Sun Z."/>
            <person name="Zhou Y."/>
            <person name="Li H."/>
        </authorList>
    </citation>
    <scope>NUCLEOTIDE SEQUENCE [LARGE SCALE GENOMIC DNA]</scope>
    <source>
        <strain evidence="2 3">PDB-F2</strain>
    </source>
</reference>
<dbReference type="KEGG" id="vhl:BME96_02970"/>
<evidence type="ECO:0000313" key="3">
    <source>
        <dbReference type="Proteomes" id="UP000182945"/>
    </source>
</evidence>
<dbReference type="Gene3D" id="3.40.630.30">
    <property type="match status" value="1"/>
</dbReference>
<organism evidence="2 3">
    <name type="scientific">Virgibacillus halodenitrificans</name>
    <name type="common">Bacillus halodenitrificans</name>
    <dbReference type="NCBI Taxonomy" id="1482"/>
    <lineage>
        <taxon>Bacteria</taxon>
        <taxon>Bacillati</taxon>
        <taxon>Bacillota</taxon>
        <taxon>Bacilli</taxon>
        <taxon>Bacillales</taxon>
        <taxon>Bacillaceae</taxon>
        <taxon>Virgibacillus</taxon>
    </lineage>
</organism>
<evidence type="ECO:0000259" key="1">
    <source>
        <dbReference type="PROSITE" id="PS51186"/>
    </source>
</evidence>
<dbReference type="Proteomes" id="UP000182945">
    <property type="component" value="Chromosome"/>
</dbReference>